<gene>
    <name evidence="2" type="ORF">CPELLU_LOCUS18687</name>
</gene>
<organism evidence="2 3">
    <name type="scientific">Cetraspora pellucida</name>
    <dbReference type="NCBI Taxonomy" id="1433469"/>
    <lineage>
        <taxon>Eukaryota</taxon>
        <taxon>Fungi</taxon>
        <taxon>Fungi incertae sedis</taxon>
        <taxon>Mucoromycota</taxon>
        <taxon>Glomeromycotina</taxon>
        <taxon>Glomeromycetes</taxon>
        <taxon>Diversisporales</taxon>
        <taxon>Gigasporaceae</taxon>
        <taxon>Cetraspora</taxon>
    </lineage>
</organism>
<feature type="compositionally biased region" description="Basic and acidic residues" evidence="1">
    <location>
        <begin position="18"/>
        <end position="27"/>
    </location>
</feature>
<feature type="region of interest" description="Disordered" evidence="1">
    <location>
        <begin position="1"/>
        <end position="64"/>
    </location>
</feature>
<dbReference type="OrthoDB" id="2448079at2759"/>
<dbReference type="AlphaFoldDB" id="A0A9N9K7Q3"/>
<feature type="region of interest" description="Disordered" evidence="1">
    <location>
        <begin position="85"/>
        <end position="109"/>
    </location>
</feature>
<proteinExistence type="predicted"/>
<dbReference type="EMBL" id="CAJVQA010038791">
    <property type="protein sequence ID" value="CAG8811363.1"/>
    <property type="molecule type" value="Genomic_DNA"/>
</dbReference>
<reference evidence="2" key="1">
    <citation type="submission" date="2021-06" db="EMBL/GenBank/DDBJ databases">
        <authorList>
            <person name="Kallberg Y."/>
            <person name="Tangrot J."/>
            <person name="Rosling A."/>
        </authorList>
    </citation>
    <scope>NUCLEOTIDE SEQUENCE</scope>
    <source>
        <strain evidence="2">FL966</strain>
    </source>
</reference>
<evidence type="ECO:0000313" key="2">
    <source>
        <dbReference type="EMBL" id="CAG8811363.1"/>
    </source>
</evidence>
<comment type="caution">
    <text evidence="2">The sequence shown here is derived from an EMBL/GenBank/DDBJ whole genome shotgun (WGS) entry which is preliminary data.</text>
</comment>
<feature type="compositionally biased region" description="Low complexity" evidence="1">
    <location>
        <begin position="1"/>
        <end position="12"/>
    </location>
</feature>
<evidence type="ECO:0000313" key="3">
    <source>
        <dbReference type="Proteomes" id="UP000789759"/>
    </source>
</evidence>
<dbReference type="Proteomes" id="UP000789759">
    <property type="component" value="Unassembled WGS sequence"/>
</dbReference>
<accession>A0A9N9K7Q3</accession>
<evidence type="ECO:0000256" key="1">
    <source>
        <dbReference type="SAM" id="MobiDB-lite"/>
    </source>
</evidence>
<protein>
    <submittedName>
        <fullName evidence="2">23625_t:CDS:1</fullName>
    </submittedName>
</protein>
<sequence>MNSSRRSLAQQQRRARKKEAQESELSRRGIVQQQRHLHEREAPGNEPSRRSIAQQQRRAREREICENEPGLRVIAQRDRRELERMENLADTPNKRSIAQQSRRENERSKRARIQENVRHYLGHMDSECSYCSALHWLDERLTVSSKTNPKFGKCCKQGKVILPTLLDPPLHLRRLFESQDEQSKEFRTNIH</sequence>
<feature type="compositionally biased region" description="Basic and acidic residues" evidence="1">
    <location>
        <begin position="36"/>
        <end position="49"/>
    </location>
</feature>
<name>A0A9N9K7Q3_9GLOM</name>
<keyword evidence="3" id="KW-1185">Reference proteome</keyword>